<keyword evidence="2" id="KW-1185">Reference proteome</keyword>
<reference evidence="1 2" key="1">
    <citation type="submission" date="2017-11" db="EMBL/GenBank/DDBJ databases">
        <title>Taxonomic description and genome sequences of Spirosoma HA7 sp. nov., isolated from pollen microhabitat of Corylus avellana.</title>
        <authorList>
            <person name="Ambika Manirajan B."/>
            <person name="Suarez C."/>
            <person name="Ratering S."/>
            <person name="Geissler-Plaum R."/>
            <person name="Cardinale M."/>
            <person name="Sylvia S."/>
        </authorList>
    </citation>
    <scope>NUCLEOTIDE SEQUENCE [LARGE SCALE GENOMIC DNA]</scope>
    <source>
        <strain evidence="1 2">HA7</strain>
    </source>
</reference>
<dbReference type="AlphaFoldDB" id="A0A2K8Z888"/>
<protein>
    <submittedName>
        <fullName evidence="1">Uncharacterized protein</fullName>
    </submittedName>
</protein>
<dbReference type="Proteomes" id="UP000232883">
    <property type="component" value="Chromosome"/>
</dbReference>
<proteinExistence type="predicted"/>
<gene>
    <name evidence="1" type="ORF">CWM47_32170</name>
</gene>
<dbReference type="RefSeq" id="WP_100992644.1">
    <property type="nucleotide sequence ID" value="NZ_CP025096.1"/>
</dbReference>
<evidence type="ECO:0000313" key="2">
    <source>
        <dbReference type="Proteomes" id="UP000232883"/>
    </source>
</evidence>
<accession>A0A2K8Z888</accession>
<name>A0A2K8Z888_9BACT</name>
<organism evidence="1 2">
    <name type="scientific">Spirosoma pollinicola</name>
    <dbReference type="NCBI Taxonomy" id="2057025"/>
    <lineage>
        <taxon>Bacteria</taxon>
        <taxon>Pseudomonadati</taxon>
        <taxon>Bacteroidota</taxon>
        <taxon>Cytophagia</taxon>
        <taxon>Cytophagales</taxon>
        <taxon>Cytophagaceae</taxon>
        <taxon>Spirosoma</taxon>
    </lineage>
</organism>
<dbReference type="KEGG" id="spir:CWM47_32170"/>
<sequence>MALLNLPAINPRLQATKLLDYTAKSSFLKKGLWLLHNLGVVRILVGKASSWSTFRVYGSLKRIFQYIYNAELPFMASCATATLVFMNN</sequence>
<evidence type="ECO:0000313" key="1">
    <source>
        <dbReference type="EMBL" id="AUD06093.1"/>
    </source>
</evidence>
<dbReference type="EMBL" id="CP025096">
    <property type="protein sequence ID" value="AUD06093.1"/>
    <property type="molecule type" value="Genomic_DNA"/>
</dbReference>